<name>A0ABQ5MJQ0_9FLAO</name>
<dbReference type="Proteomes" id="UP001143543">
    <property type="component" value="Unassembled WGS sequence"/>
</dbReference>
<dbReference type="InterPro" id="IPR013324">
    <property type="entry name" value="RNA_pol_sigma_r3/r4-like"/>
</dbReference>
<feature type="domain" description="RNA polymerase sigma-70 region 2" evidence="5">
    <location>
        <begin position="18"/>
        <end position="84"/>
    </location>
</feature>
<dbReference type="SUPFAM" id="SSF88946">
    <property type="entry name" value="Sigma2 domain of RNA polymerase sigma factors"/>
    <property type="match status" value="1"/>
</dbReference>
<comment type="similarity">
    <text evidence="1">Belongs to the sigma-70 factor family. ECF subfamily.</text>
</comment>
<keyword evidence="2" id="KW-0805">Transcription regulation</keyword>
<dbReference type="PANTHER" id="PTHR43133:SF46">
    <property type="entry name" value="RNA POLYMERASE SIGMA-70 FACTOR ECF SUBFAMILY"/>
    <property type="match status" value="1"/>
</dbReference>
<accession>A0ABQ5MJQ0</accession>
<sequence length="170" mass="19746">MSLLFDFKNGNKKALERIYNKYHKRLFHLAYTFTSNEEEAKDLVHDIILKFYLGRNKLSEDVTIEAQLIRIAKFYILDYLKSKRNITSDMVDTLVEAESTGDIDKVKEQKVYLLKAVEQLPLECKEIFKLHKFEGLSHKEISEFKGVAVKTVENQVSKALKILKSVLSSQ</sequence>
<dbReference type="Gene3D" id="1.10.1740.10">
    <property type="match status" value="1"/>
</dbReference>
<dbReference type="EMBL" id="BRVO01000002">
    <property type="protein sequence ID" value="GLB49637.1"/>
    <property type="molecule type" value="Genomic_DNA"/>
</dbReference>
<dbReference type="InterPro" id="IPR013325">
    <property type="entry name" value="RNA_pol_sigma_r2"/>
</dbReference>
<dbReference type="InterPro" id="IPR013249">
    <property type="entry name" value="RNA_pol_sigma70_r4_t2"/>
</dbReference>
<evidence type="ECO:0000313" key="7">
    <source>
        <dbReference type="EMBL" id="GLB49637.1"/>
    </source>
</evidence>
<dbReference type="InterPro" id="IPR007627">
    <property type="entry name" value="RNA_pol_sigma70_r2"/>
</dbReference>
<reference evidence="7" key="1">
    <citation type="submission" date="2022-07" db="EMBL/GenBank/DDBJ databases">
        <title>Taxonomy of Novel Oxalotrophic and Methylotrophic Bacteria.</title>
        <authorList>
            <person name="Sahin N."/>
            <person name="Tani A."/>
        </authorList>
    </citation>
    <scope>NUCLEOTIDE SEQUENCE</scope>
    <source>
        <strain evidence="7">Y10</strain>
    </source>
</reference>
<dbReference type="SUPFAM" id="SSF88659">
    <property type="entry name" value="Sigma3 and sigma4 domains of RNA polymerase sigma factors"/>
    <property type="match status" value="1"/>
</dbReference>
<comment type="caution">
    <text evidence="7">The sequence shown here is derived from an EMBL/GenBank/DDBJ whole genome shotgun (WGS) entry which is preliminary data.</text>
</comment>
<dbReference type="NCBIfam" id="TIGR02937">
    <property type="entry name" value="sigma70-ECF"/>
    <property type="match status" value="1"/>
</dbReference>
<evidence type="ECO:0000313" key="8">
    <source>
        <dbReference type="Proteomes" id="UP001143543"/>
    </source>
</evidence>
<keyword evidence="4" id="KW-0804">Transcription</keyword>
<protein>
    <submittedName>
        <fullName evidence="7">DNA-directed RNA polymerase sigma-70 factor</fullName>
    </submittedName>
</protein>
<dbReference type="InterPro" id="IPR036388">
    <property type="entry name" value="WH-like_DNA-bd_sf"/>
</dbReference>
<dbReference type="InterPro" id="IPR039425">
    <property type="entry name" value="RNA_pol_sigma-70-like"/>
</dbReference>
<dbReference type="Gene3D" id="1.10.10.10">
    <property type="entry name" value="Winged helix-like DNA-binding domain superfamily/Winged helix DNA-binding domain"/>
    <property type="match status" value="1"/>
</dbReference>
<keyword evidence="3" id="KW-0731">Sigma factor</keyword>
<evidence type="ECO:0000259" key="5">
    <source>
        <dbReference type="Pfam" id="PF04542"/>
    </source>
</evidence>
<dbReference type="Pfam" id="PF04542">
    <property type="entry name" value="Sigma70_r2"/>
    <property type="match status" value="1"/>
</dbReference>
<evidence type="ECO:0000256" key="2">
    <source>
        <dbReference type="ARBA" id="ARBA00023015"/>
    </source>
</evidence>
<dbReference type="GO" id="GO:0000428">
    <property type="term" value="C:DNA-directed RNA polymerase complex"/>
    <property type="evidence" value="ECO:0007669"/>
    <property type="project" value="UniProtKB-KW"/>
</dbReference>
<feature type="domain" description="RNA polymerase sigma factor 70 region 4 type 2" evidence="6">
    <location>
        <begin position="112"/>
        <end position="162"/>
    </location>
</feature>
<evidence type="ECO:0000256" key="1">
    <source>
        <dbReference type="ARBA" id="ARBA00010641"/>
    </source>
</evidence>
<evidence type="ECO:0000259" key="6">
    <source>
        <dbReference type="Pfam" id="PF08281"/>
    </source>
</evidence>
<evidence type="ECO:0000256" key="4">
    <source>
        <dbReference type="ARBA" id="ARBA00023163"/>
    </source>
</evidence>
<proteinExistence type="inferred from homology"/>
<keyword evidence="7" id="KW-0240">DNA-directed RNA polymerase</keyword>
<dbReference type="InterPro" id="IPR014284">
    <property type="entry name" value="RNA_pol_sigma-70_dom"/>
</dbReference>
<evidence type="ECO:0000256" key="3">
    <source>
        <dbReference type="ARBA" id="ARBA00023082"/>
    </source>
</evidence>
<dbReference type="Pfam" id="PF08281">
    <property type="entry name" value="Sigma70_r4_2"/>
    <property type="match status" value="1"/>
</dbReference>
<gene>
    <name evidence="7" type="ORF">Y10_20050</name>
</gene>
<dbReference type="PANTHER" id="PTHR43133">
    <property type="entry name" value="RNA POLYMERASE ECF-TYPE SIGMA FACTO"/>
    <property type="match status" value="1"/>
</dbReference>
<keyword evidence="8" id="KW-1185">Reference proteome</keyword>
<dbReference type="RefSeq" id="WP_281765264.1">
    <property type="nucleotide sequence ID" value="NZ_BRVO01000002.1"/>
</dbReference>
<organism evidence="7 8">
    <name type="scientific">Neptunitalea lumnitzerae</name>
    <dbReference type="NCBI Taxonomy" id="2965509"/>
    <lineage>
        <taxon>Bacteria</taxon>
        <taxon>Pseudomonadati</taxon>
        <taxon>Bacteroidota</taxon>
        <taxon>Flavobacteriia</taxon>
        <taxon>Flavobacteriales</taxon>
        <taxon>Flavobacteriaceae</taxon>
        <taxon>Neptunitalea</taxon>
    </lineage>
</organism>